<dbReference type="Pfam" id="PF12854">
    <property type="entry name" value="PPR_1"/>
    <property type="match status" value="1"/>
</dbReference>
<dbReference type="Gene3D" id="1.25.40.10">
    <property type="entry name" value="Tetratricopeptide repeat domain"/>
    <property type="match status" value="5"/>
</dbReference>
<dbReference type="Pfam" id="PF14432">
    <property type="entry name" value="DYW_deaminase"/>
    <property type="match status" value="1"/>
</dbReference>
<feature type="domain" description="DYW" evidence="4">
    <location>
        <begin position="743"/>
        <end position="835"/>
    </location>
</feature>
<dbReference type="InterPro" id="IPR011990">
    <property type="entry name" value="TPR-like_helical_dom_sf"/>
</dbReference>
<dbReference type="GO" id="GO:0008270">
    <property type="term" value="F:zinc ion binding"/>
    <property type="evidence" value="ECO:0007669"/>
    <property type="project" value="InterPro"/>
</dbReference>
<dbReference type="InterPro" id="IPR032867">
    <property type="entry name" value="DYW_dom"/>
</dbReference>
<dbReference type="InterPro" id="IPR002885">
    <property type="entry name" value="PPR_rpt"/>
</dbReference>
<reference evidence="5" key="2">
    <citation type="submission" date="2021-03" db="UniProtKB">
        <authorList>
            <consortium name="EnsemblPlants"/>
        </authorList>
    </citation>
    <scope>IDENTIFICATION</scope>
</reference>
<dbReference type="NCBIfam" id="TIGR00756">
    <property type="entry name" value="PPR"/>
    <property type="match status" value="5"/>
</dbReference>
<dbReference type="AlphaFoldDB" id="A0A803MNQ1"/>
<dbReference type="Gramene" id="AUR62032902-RA">
    <property type="protein sequence ID" value="AUR62032902-RA:cds"/>
    <property type="gene ID" value="AUR62032902"/>
</dbReference>
<reference evidence="5" key="1">
    <citation type="journal article" date="2017" name="Nature">
        <title>The genome of Chenopodium quinoa.</title>
        <authorList>
            <person name="Jarvis D.E."/>
            <person name="Ho Y.S."/>
            <person name="Lightfoot D.J."/>
            <person name="Schmoeckel S.M."/>
            <person name="Li B."/>
            <person name="Borm T.J.A."/>
            <person name="Ohyanagi H."/>
            <person name="Mineta K."/>
            <person name="Michell C.T."/>
            <person name="Saber N."/>
            <person name="Kharbatia N.M."/>
            <person name="Rupper R.R."/>
            <person name="Sharp A.R."/>
            <person name="Dally N."/>
            <person name="Boughton B.A."/>
            <person name="Woo Y.H."/>
            <person name="Gao G."/>
            <person name="Schijlen E.G.W.M."/>
            <person name="Guo X."/>
            <person name="Momin A.A."/>
            <person name="Negrao S."/>
            <person name="Al-Babili S."/>
            <person name="Gehring C."/>
            <person name="Roessner U."/>
            <person name="Jung C."/>
            <person name="Murphy K."/>
            <person name="Arold S.T."/>
            <person name="Gojobori T."/>
            <person name="van der Linden C.G."/>
            <person name="van Loo E.N."/>
            <person name="Jellen E.N."/>
            <person name="Maughan P.J."/>
            <person name="Tester M."/>
        </authorList>
    </citation>
    <scope>NUCLEOTIDE SEQUENCE [LARGE SCALE GENOMIC DNA]</scope>
    <source>
        <strain evidence="5">cv. PI 614886</strain>
    </source>
</reference>
<feature type="repeat" description="PPR" evidence="3">
    <location>
        <begin position="426"/>
        <end position="456"/>
    </location>
</feature>
<evidence type="ECO:0000256" key="1">
    <source>
        <dbReference type="ARBA" id="ARBA00006643"/>
    </source>
</evidence>
<evidence type="ECO:0000259" key="4">
    <source>
        <dbReference type="Pfam" id="PF14432"/>
    </source>
</evidence>
<evidence type="ECO:0000313" key="6">
    <source>
        <dbReference type="Proteomes" id="UP000596660"/>
    </source>
</evidence>
<evidence type="ECO:0000256" key="3">
    <source>
        <dbReference type="PROSITE-ProRule" id="PRU00708"/>
    </source>
</evidence>
<feature type="repeat" description="PPR" evidence="3">
    <location>
        <begin position="124"/>
        <end position="159"/>
    </location>
</feature>
<dbReference type="InterPro" id="IPR046848">
    <property type="entry name" value="E_motif"/>
</dbReference>
<dbReference type="FunFam" id="1.25.40.10:FF:000669">
    <property type="entry name" value="Pentatricopeptide repeat-containing protein At4g33990"/>
    <property type="match status" value="1"/>
</dbReference>
<proteinExistence type="inferred from homology"/>
<organism evidence="5 6">
    <name type="scientific">Chenopodium quinoa</name>
    <name type="common">Quinoa</name>
    <dbReference type="NCBI Taxonomy" id="63459"/>
    <lineage>
        <taxon>Eukaryota</taxon>
        <taxon>Viridiplantae</taxon>
        <taxon>Streptophyta</taxon>
        <taxon>Embryophyta</taxon>
        <taxon>Tracheophyta</taxon>
        <taxon>Spermatophyta</taxon>
        <taxon>Magnoliopsida</taxon>
        <taxon>eudicotyledons</taxon>
        <taxon>Gunneridae</taxon>
        <taxon>Pentapetalae</taxon>
        <taxon>Caryophyllales</taxon>
        <taxon>Chenopodiaceae</taxon>
        <taxon>Chenopodioideae</taxon>
        <taxon>Atripliceae</taxon>
        <taxon>Chenopodium</taxon>
    </lineage>
</organism>
<feature type="repeat" description="PPR" evidence="3">
    <location>
        <begin position="528"/>
        <end position="562"/>
    </location>
</feature>
<accession>A0A803MNQ1</accession>
<protein>
    <recommendedName>
        <fullName evidence="4">DYW domain-containing protein</fullName>
    </recommendedName>
</protein>
<keyword evidence="6" id="KW-1185">Reference proteome</keyword>
<dbReference type="Pfam" id="PF13041">
    <property type="entry name" value="PPR_2"/>
    <property type="match status" value="2"/>
</dbReference>
<dbReference type="PANTHER" id="PTHR47926">
    <property type="entry name" value="PENTATRICOPEPTIDE REPEAT-CONTAINING PROTEIN"/>
    <property type="match status" value="1"/>
</dbReference>
<dbReference type="InterPro" id="IPR046960">
    <property type="entry name" value="PPR_At4g14850-like_plant"/>
</dbReference>
<dbReference type="OMA" id="KMGFEHD"/>
<dbReference type="PROSITE" id="PS51375">
    <property type="entry name" value="PPR"/>
    <property type="match status" value="6"/>
</dbReference>
<feature type="repeat" description="PPR" evidence="3">
    <location>
        <begin position="293"/>
        <end position="323"/>
    </location>
</feature>
<comment type="similarity">
    <text evidence="1">Belongs to the PPR family. PCMP-H subfamily.</text>
</comment>
<dbReference type="FunFam" id="1.25.40.10:FF:000366">
    <property type="entry name" value="Pentatricopeptide (PPR) repeat-containing protein"/>
    <property type="match status" value="1"/>
</dbReference>
<dbReference type="GO" id="GO:0009451">
    <property type="term" value="P:RNA modification"/>
    <property type="evidence" value="ECO:0007669"/>
    <property type="project" value="InterPro"/>
</dbReference>
<dbReference type="Proteomes" id="UP000596660">
    <property type="component" value="Unplaced"/>
</dbReference>
<dbReference type="FunFam" id="1.25.40.10:FF:000073">
    <property type="entry name" value="Pentatricopeptide repeat-containing protein chloroplastic"/>
    <property type="match status" value="1"/>
</dbReference>
<dbReference type="Pfam" id="PF20431">
    <property type="entry name" value="E_motif"/>
    <property type="match status" value="1"/>
</dbReference>
<dbReference type="PANTHER" id="PTHR47926:SF486">
    <property type="entry name" value="(WILD MALAYSIAN BANANA) HYPOTHETICAL PROTEIN"/>
    <property type="match status" value="1"/>
</dbReference>
<name>A0A803MNQ1_CHEQI</name>
<dbReference type="Pfam" id="PF01535">
    <property type="entry name" value="PPR"/>
    <property type="match status" value="6"/>
</dbReference>
<dbReference type="EnsemblPlants" id="AUR62032902-RA">
    <property type="protein sequence ID" value="AUR62032902-RA:cds"/>
    <property type="gene ID" value="AUR62032902"/>
</dbReference>
<feature type="repeat" description="PPR" evidence="3">
    <location>
        <begin position="223"/>
        <end position="257"/>
    </location>
</feature>
<evidence type="ECO:0000256" key="2">
    <source>
        <dbReference type="ARBA" id="ARBA00022737"/>
    </source>
</evidence>
<evidence type="ECO:0000313" key="5">
    <source>
        <dbReference type="EnsemblPlants" id="AUR62032902-RA:cds"/>
    </source>
</evidence>
<feature type="repeat" description="PPR" evidence="3">
    <location>
        <begin position="324"/>
        <end position="358"/>
    </location>
</feature>
<keyword evidence="2" id="KW-0677">Repeat</keyword>
<sequence length="835" mass="93778">MEKSRLWGFSEGGGEHKSIGPYLSSPCQARTWQRLWRRCLTKSKISNPLQASPNGFEHKDKKVDIEDLFRLCFNAHVVKRVHALLVVSGTAQSIYVSTRLINLYAYHGELAFARKTFGNIPSKDAYTWNSMIAAYVRTGSCSEALNCFNELILSATVLPDNYTFPPILKACQSLLDGQKIHCRVLKVGFLWDVFVAASLIHMYSRFGLVADAQNIFTYMPFRDSASWNAMISGFCLNGYVEKALEVVNEMRLEGIHLDPVTIASILPVCAFVGDFFSGIMIHVYAIKHGLEHEVFVSNALINMYAKFGYLQQAQEVFDKMLAKDRVSWNSIISAYEQNENGISAIRFFRGMQCHGLKPDILTLVSLAASVAQLGDCQNGRLLHGFIVRRAYLMGNVIMGNALLDMYAKLGILDYAQKVFHEMPNKDIISWNTLISGYTQNGLASEATEAFSELESCMEVTPNQGTWVSMLPAYSHLGALQQGMKIHGRVIKMSLHLDTYVGTCLIDLYGKCGRLDIALSLFYEVPSMSSVTWNAIISCHGIHGHVEICLNLFKEMLQEGVVPDHVTFLALLSACSHTGFVDKGQWCFHLMQDKFGIKPNLRHYGCMVDMLGRAGLLEKAYNFIKDMKVQPDSSVWGALLAACRTHGNVELAKYASDQLFSIDSENVGYYVLMSNIYANVGKWEGVNEMRSSALGRGLKKTPGWSSVEVCNKIDVFYTGNKSHPEYDQIYSELNSLTDKVKRLGYVPDYCFVLQDVEDDEKEHILSSHSERLAIAYALISTPSKSLIRIFKNLRVCGDCHNWTKFVSKISETEIIVRDSNRFHHFKDGACSCGDYW</sequence>
<dbReference type="GO" id="GO:0003723">
    <property type="term" value="F:RNA binding"/>
    <property type="evidence" value="ECO:0007669"/>
    <property type="project" value="InterPro"/>
</dbReference>
<dbReference type="FunFam" id="1.25.40.10:FF:000196">
    <property type="entry name" value="Pentatricopeptide repeat-containing protein At4g14850"/>
    <property type="match status" value="2"/>
</dbReference>